<evidence type="ECO:0000256" key="3">
    <source>
        <dbReference type="ARBA" id="ARBA00022982"/>
    </source>
</evidence>
<evidence type="ECO:0000313" key="7">
    <source>
        <dbReference type="EMBL" id="EKD66844.1"/>
    </source>
</evidence>
<dbReference type="InterPro" id="IPR024934">
    <property type="entry name" value="Rubredoxin-like_dom"/>
</dbReference>
<dbReference type="PROSITE" id="PS50903">
    <property type="entry name" value="RUBREDOXIN_LIKE"/>
    <property type="match status" value="1"/>
</dbReference>
<comment type="similarity">
    <text evidence="5">Belongs to the rubredoxin family.</text>
</comment>
<dbReference type="InterPro" id="IPR050526">
    <property type="entry name" value="Rubredoxin_ET"/>
</dbReference>
<dbReference type="GO" id="GO:0043448">
    <property type="term" value="P:alkane catabolic process"/>
    <property type="evidence" value="ECO:0007669"/>
    <property type="project" value="TreeGrafter"/>
</dbReference>
<dbReference type="PROSITE" id="PS00202">
    <property type="entry name" value="RUBREDOXIN"/>
    <property type="match status" value="1"/>
</dbReference>
<keyword evidence="2 5" id="KW-0479">Metal-binding</keyword>
<proteinExistence type="inferred from homology"/>
<dbReference type="Pfam" id="PF00301">
    <property type="entry name" value="Rubredoxin"/>
    <property type="match status" value="1"/>
</dbReference>
<evidence type="ECO:0000256" key="5">
    <source>
        <dbReference type="RuleBase" id="RU003820"/>
    </source>
</evidence>
<name>K2BXA5_9BACT</name>
<keyword evidence="1" id="KW-0813">Transport</keyword>
<dbReference type="SUPFAM" id="SSF49367">
    <property type="entry name" value="Superoxide reductase-like"/>
    <property type="match status" value="1"/>
</dbReference>
<dbReference type="PANTHER" id="PTHR47627:SF1">
    <property type="entry name" value="RUBREDOXIN-1-RELATED"/>
    <property type="match status" value="1"/>
</dbReference>
<dbReference type="InterPro" id="IPR018527">
    <property type="entry name" value="Rubredoxin_Fe_BS"/>
</dbReference>
<dbReference type="PRINTS" id="PR00163">
    <property type="entry name" value="RUBREDOXIN"/>
</dbReference>
<gene>
    <name evidence="7" type="ORF">ACD_49C00008G0008</name>
</gene>
<dbReference type="CDD" id="cd00730">
    <property type="entry name" value="rubredoxin"/>
    <property type="match status" value="1"/>
</dbReference>
<evidence type="ECO:0000256" key="4">
    <source>
        <dbReference type="ARBA" id="ARBA00023004"/>
    </source>
</evidence>
<evidence type="ECO:0000256" key="2">
    <source>
        <dbReference type="ARBA" id="ARBA00022723"/>
    </source>
</evidence>
<dbReference type="InterPro" id="IPR024935">
    <property type="entry name" value="Rubredoxin_dom"/>
</dbReference>
<keyword evidence="3 5" id="KW-0249">Electron transport</keyword>
<dbReference type="AlphaFoldDB" id="K2BXA5"/>
<dbReference type="GO" id="GO:0009055">
    <property type="term" value="F:electron transfer activity"/>
    <property type="evidence" value="ECO:0007669"/>
    <property type="project" value="TreeGrafter"/>
</dbReference>
<evidence type="ECO:0000256" key="1">
    <source>
        <dbReference type="ARBA" id="ARBA00022448"/>
    </source>
</evidence>
<dbReference type="Gene3D" id="2.60.40.730">
    <property type="entry name" value="SOR catalytic domain"/>
    <property type="match status" value="1"/>
</dbReference>
<sequence>MAFLNIVAYIKINFRKMLKFTCTGCRYIYNPYIWDMEQEIEPGTDFFEIREDWVCPVCGESKDSFVELVPVINEPPTIELMTPGEEKHTPFYRRVWDKIIVRIWDEDNLHPSEDGHFIEYLWLFDENIDEVEMVALPDVSQEFEFDVSWLEFFEVRLSCNLHWVWKWVEVVD</sequence>
<dbReference type="EMBL" id="AMFJ01021594">
    <property type="protein sequence ID" value="EKD66844.1"/>
    <property type="molecule type" value="Genomic_DNA"/>
</dbReference>
<comment type="caution">
    <text evidence="7">The sequence shown here is derived from an EMBL/GenBank/DDBJ whole genome shotgun (WGS) entry which is preliminary data.</text>
</comment>
<feature type="domain" description="Rubredoxin-like" evidence="6">
    <location>
        <begin position="17"/>
        <end position="68"/>
    </location>
</feature>
<organism evidence="7">
    <name type="scientific">uncultured bacterium</name>
    <name type="common">gcode 4</name>
    <dbReference type="NCBI Taxonomy" id="1234023"/>
    <lineage>
        <taxon>Bacteria</taxon>
        <taxon>environmental samples</taxon>
    </lineage>
</organism>
<dbReference type="GO" id="GO:0016491">
    <property type="term" value="F:oxidoreductase activity"/>
    <property type="evidence" value="ECO:0007669"/>
    <property type="project" value="InterPro"/>
</dbReference>
<keyword evidence="4 5" id="KW-0408">Iron</keyword>
<dbReference type="GO" id="GO:0005506">
    <property type="term" value="F:iron ion binding"/>
    <property type="evidence" value="ECO:0007669"/>
    <property type="project" value="UniProtKB-UniRule"/>
</dbReference>
<dbReference type="PANTHER" id="PTHR47627">
    <property type="entry name" value="RUBREDOXIN"/>
    <property type="match status" value="1"/>
</dbReference>
<dbReference type="Gene3D" id="2.20.28.10">
    <property type="match status" value="1"/>
</dbReference>
<accession>K2BXA5</accession>
<dbReference type="InterPro" id="IPR036073">
    <property type="entry name" value="Desulfoferrodoxin_Fe-bd_dom_sf"/>
</dbReference>
<comment type="cofactor">
    <cofactor evidence="5">
        <name>Fe(3+)</name>
        <dbReference type="ChEBI" id="CHEBI:29034"/>
    </cofactor>
</comment>
<reference evidence="7" key="1">
    <citation type="journal article" date="2012" name="Science">
        <title>Fermentation, hydrogen, and sulfur metabolism in multiple uncultivated bacterial phyla.</title>
        <authorList>
            <person name="Wrighton K.C."/>
            <person name="Thomas B.C."/>
            <person name="Sharon I."/>
            <person name="Miller C.S."/>
            <person name="Castelle C.J."/>
            <person name="VerBerkmoes N.C."/>
            <person name="Wilkins M.J."/>
            <person name="Hettich R.L."/>
            <person name="Lipton M.S."/>
            <person name="Williams K.H."/>
            <person name="Long P.E."/>
            <person name="Banfield J.F."/>
        </authorList>
    </citation>
    <scope>NUCLEOTIDE SEQUENCE [LARGE SCALE GENOMIC DNA]</scope>
</reference>
<evidence type="ECO:0000259" key="6">
    <source>
        <dbReference type="PROSITE" id="PS50903"/>
    </source>
</evidence>
<dbReference type="SUPFAM" id="SSF57802">
    <property type="entry name" value="Rubredoxin-like"/>
    <property type="match status" value="1"/>
</dbReference>
<protein>
    <recommendedName>
        <fullName evidence="5">Rubredoxin</fullName>
    </recommendedName>
</protein>